<comment type="caution">
    <text evidence="2">The sequence shown here is derived from an EMBL/GenBank/DDBJ whole genome shotgun (WGS) entry which is preliminary data.</text>
</comment>
<proteinExistence type="predicted"/>
<dbReference type="Proteomes" id="UP001367676">
    <property type="component" value="Unassembled WGS sequence"/>
</dbReference>
<gene>
    <name evidence="2" type="ORF">V9T40_013799</name>
</gene>
<evidence type="ECO:0000256" key="1">
    <source>
        <dbReference type="SAM" id="MobiDB-lite"/>
    </source>
</evidence>
<feature type="region of interest" description="Disordered" evidence="1">
    <location>
        <begin position="1"/>
        <end position="61"/>
    </location>
</feature>
<protein>
    <submittedName>
        <fullName evidence="2">Uncharacterized protein</fullName>
    </submittedName>
</protein>
<keyword evidence="3" id="KW-1185">Reference proteome</keyword>
<dbReference type="EMBL" id="JBBCAQ010000033">
    <property type="protein sequence ID" value="KAK7582354.1"/>
    <property type="molecule type" value="Genomic_DNA"/>
</dbReference>
<dbReference type="AlphaFoldDB" id="A0AAN9Y1K2"/>
<organism evidence="2 3">
    <name type="scientific">Parthenolecanium corni</name>
    <dbReference type="NCBI Taxonomy" id="536013"/>
    <lineage>
        <taxon>Eukaryota</taxon>
        <taxon>Metazoa</taxon>
        <taxon>Ecdysozoa</taxon>
        <taxon>Arthropoda</taxon>
        <taxon>Hexapoda</taxon>
        <taxon>Insecta</taxon>
        <taxon>Pterygota</taxon>
        <taxon>Neoptera</taxon>
        <taxon>Paraneoptera</taxon>
        <taxon>Hemiptera</taxon>
        <taxon>Sternorrhyncha</taxon>
        <taxon>Coccoidea</taxon>
        <taxon>Coccidae</taxon>
        <taxon>Parthenolecanium</taxon>
    </lineage>
</organism>
<feature type="compositionally biased region" description="Polar residues" evidence="1">
    <location>
        <begin position="1"/>
        <end position="13"/>
    </location>
</feature>
<evidence type="ECO:0000313" key="3">
    <source>
        <dbReference type="Proteomes" id="UP001367676"/>
    </source>
</evidence>
<accession>A0AAN9Y1K2</accession>
<reference evidence="2 3" key="1">
    <citation type="submission" date="2024-03" db="EMBL/GenBank/DDBJ databases">
        <title>Adaptation during the transition from Ophiocordyceps entomopathogen to insect associate is accompanied by gene loss and intensified selection.</title>
        <authorList>
            <person name="Ward C.M."/>
            <person name="Onetto C.A."/>
            <person name="Borneman A.R."/>
        </authorList>
    </citation>
    <scope>NUCLEOTIDE SEQUENCE [LARGE SCALE GENOMIC DNA]</scope>
    <source>
        <strain evidence="2">AWRI1</strain>
        <tissue evidence="2">Single Adult Female</tissue>
    </source>
</reference>
<sequence length="138" mass="15920">MNFPSCSASTSTADDNDERDEQQGTSSDILDDQCDIGSPDCLNERNKPAAPAGSAPLEERMQPVRRPYCLRRRLHHCIAAIRDRRANPSHHQRFDLIARRQRNPERDLLLDYRRELRRLWMYLDAIAVIRLSRVPPGG</sequence>
<evidence type="ECO:0000313" key="2">
    <source>
        <dbReference type="EMBL" id="KAK7582354.1"/>
    </source>
</evidence>
<name>A0AAN9Y1K2_9HEMI</name>